<sequence length="157" mass="17793">MMTATSHQFEIEEEWDDEASFAIVEVTKLMSSELADYRLDNARSQERADNNNDWDVQDGFAQVVDTTSIEVNHEGEKSFALTTSKVDEIEPHTGEDVHHVSDEIEPHTGEDVHHVPDDVKVFEKVKTKSDLIMQGQQMDNNSFARLARGSEMTSLIK</sequence>
<evidence type="ECO:0000313" key="1">
    <source>
        <dbReference type="EMBL" id="ERN07338.1"/>
    </source>
</evidence>
<dbReference type="HOGENOM" id="CLU_1680284_0_0_1"/>
<accession>W1PH91</accession>
<dbReference type="Gramene" id="ERN07338">
    <property type="protein sequence ID" value="ERN07338"/>
    <property type="gene ID" value="AMTR_s00019p00229770"/>
</dbReference>
<dbReference type="Proteomes" id="UP000017836">
    <property type="component" value="Unassembled WGS sequence"/>
</dbReference>
<protein>
    <submittedName>
        <fullName evidence="1">Uncharacterized protein</fullName>
    </submittedName>
</protein>
<name>W1PH91_AMBTC</name>
<proteinExistence type="predicted"/>
<organism evidence="1 2">
    <name type="scientific">Amborella trichopoda</name>
    <dbReference type="NCBI Taxonomy" id="13333"/>
    <lineage>
        <taxon>Eukaryota</taxon>
        <taxon>Viridiplantae</taxon>
        <taxon>Streptophyta</taxon>
        <taxon>Embryophyta</taxon>
        <taxon>Tracheophyta</taxon>
        <taxon>Spermatophyta</taxon>
        <taxon>Magnoliopsida</taxon>
        <taxon>Amborellales</taxon>
        <taxon>Amborellaceae</taxon>
        <taxon>Amborella</taxon>
    </lineage>
</organism>
<evidence type="ECO:0000313" key="2">
    <source>
        <dbReference type="Proteomes" id="UP000017836"/>
    </source>
</evidence>
<reference evidence="2" key="1">
    <citation type="journal article" date="2013" name="Science">
        <title>The Amborella genome and the evolution of flowering plants.</title>
        <authorList>
            <consortium name="Amborella Genome Project"/>
        </authorList>
    </citation>
    <scope>NUCLEOTIDE SEQUENCE [LARGE SCALE GENOMIC DNA]</scope>
</reference>
<gene>
    <name evidence="1" type="ORF">AMTR_s00019p00229770</name>
</gene>
<keyword evidence="2" id="KW-1185">Reference proteome</keyword>
<dbReference type="EMBL" id="KI393807">
    <property type="protein sequence ID" value="ERN07338.1"/>
    <property type="molecule type" value="Genomic_DNA"/>
</dbReference>
<dbReference type="AlphaFoldDB" id="W1PH91"/>